<evidence type="ECO:0000313" key="2">
    <source>
        <dbReference type="Proteomes" id="UP000289600"/>
    </source>
</evidence>
<sequence length="149" mass="17050">MILIFGDSLASGLYLNDDQHIEKFPGSTSEQLLYNDFGLDFYLNEDNYTIVIIIVGSNDLGHDLDENEVIRNIISLHQIAWNRNIKTVVVGLSNKNFNGKLLTELDKYDSRKYNYCNYLENLSAEKTIDGLHLTSSAKDEFINQLKKLI</sequence>
<dbReference type="InterPro" id="IPR036514">
    <property type="entry name" value="SGNH_hydro_sf"/>
</dbReference>
<keyword evidence="2" id="KW-1185">Reference proteome</keyword>
<gene>
    <name evidence="1" type="ORF">mc_83</name>
</gene>
<dbReference type="EMBL" id="MG807320">
    <property type="protein sequence ID" value="AVL94470.1"/>
    <property type="molecule type" value="Genomic_DNA"/>
</dbReference>
<dbReference type="GO" id="GO:0016787">
    <property type="term" value="F:hydrolase activity"/>
    <property type="evidence" value="ECO:0007669"/>
    <property type="project" value="UniProtKB-KW"/>
</dbReference>
<protein>
    <submittedName>
        <fullName evidence="1">Hydrolase</fullName>
    </submittedName>
</protein>
<keyword evidence="1" id="KW-0378">Hydrolase</keyword>
<organism evidence="1 2">
    <name type="scientific">Moumouvirus australiensis</name>
    <dbReference type="NCBI Taxonomy" id="2109587"/>
    <lineage>
        <taxon>Viruses</taxon>
        <taxon>Varidnaviria</taxon>
        <taxon>Bamfordvirae</taxon>
        <taxon>Nucleocytoviricota</taxon>
        <taxon>Megaviricetes</taxon>
        <taxon>Imitervirales</taxon>
        <taxon>Mimiviridae</taxon>
        <taxon>Megamimivirinae</taxon>
        <taxon>Moumouvirus</taxon>
        <taxon>Moumouvirus australiense</taxon>
    </lineage>
</organism>
<dbReference type="SUPFAM" id="SSF52266">
    <property type="entry name" value="SGNH hydrolase"/>
    <property type="match status" value="1"/>
</dbReference>
<evidence type="ECO:0000313" key="1">
    <source>
        <dbReference type="EMBL" id="AVL94470.1"/>
    </source>
</evidence>
<dbReference type="Proteomes" id="UP000289600">
    <property type="component" value="Segment"/>
</dbReference>
<proteinExistence type="predicted"/>
<accession>A0A2P1EKQ3</accession>
<dbReference type="Gene3D" id="3.40.50.1110">
    <property type="entry name" value="SGNH hydrolase"/>
    <property type="match status" value="1"/>
</dbReference>
<reference evidence="2" key="1">
    <citation type="submission" date="2018-01" db="EMBL/GenBank/DDBJ databases">
        <title>Testimony of 'menage a trois' revealed by the proteome of Megavirus virophage.</title>
        <authorList>
            <person name="Jeudy S."/>
            <person name="Bertaux L."/>
            <person name="Alempic J.-M."/>
            <person name="Lartigue A."/>
            <person name="Legendre M."/>
            <person name="Philippe N."/>
            <person name="Beucher L."/>
            <person name="Biondi E."/>
            <person name="Juul S."/>
            <person name="Turner D."/>
            <person name="Coute Y."/>
            <person name="Claverie J.-M."/>
            <person name="Abergel C."/>
        </authorList>
    </citation>
    <scope>NUCLEOTIDE SEQUENCE [LARGE SCALE GENOMIC DNA]</scope>
</reference>
<name>A0A2P1EKQ3_9VIRU</name>